<proteinExistence type="predicted"/>
<sequence>MTEWIKGAGPGRLTDLVGLGALTSLVPRQLLDGAIELHGCREERVRKLPAHVTLYLLMALCLFADDDYEEVAEKLTGLLTAMPGVRWEPPTRGAVTQARQRLGAEVVREVFERLARPAATEATSGAWLGRWRLMAIDGFILDLPDTAANLAEFPNDSAGGHETVYPQARVVAISECASHTIVAADTSGCWDSEQTLAYSLYGRLTPEMLLTADRGFYSFRAWQYASSTGAQLLWRVQAGLHPYRLEDLDDGSWLAVITKPAKLRRSQKDRLREDARRGREPDPDLAAIVRVIDYTVPDRRGERIRLITTILDPAEASAQQLAACYQERWEAETGFAQLKIHLRGPGRVLRSRTPDLVRQEIWAYLLTHWALATLICTAATAAGVDPDRIKFLATLRIVRRSVTDRAAFPPEPDHDLWFRTVHHVGRPRNRNPERRHRTYPRSVKRTRRSSYRERRPSDKGIRHTGPPTVQLLTLTGPQPAR</sequence>
<gene>
    <name evidence="4" type="ORF">ACFOWE_07795</name>
</gene>
<dbReference type="Pfam" id="PF01609">
    <property type="entry name" value="DDE_Tnp_1"/>
    <property type="match status" value="1"/>
</dbReference>
<dbReference type="PANTHER" id="PTHR37529">
    <property type="entry name" value="TRANSPOSASE INSG FOR INSERTION SEQUENCE ELEMENT IS4-RELATED"/>
    <property type="match status" value="1"/>
</dbReference>
<dbReference type="EMBL" id="JBHSBM010000011">
    <property type="protein sequence ID" value="MFC4058193.1"/>
    <property type="molecule type" value="Genomic_DNA"/>
</dbReference>
<feature type="region of interest" description="Disordered" evidence="1">
    <location>
        <begin position="426"/>
        <end position="481"/>
    </location>
</feature>
<organism evidence="4 5">
    <name type="scientific">Planomonospora corallina</name>
    <dbReference type="NCBI Taxonomy" id="1806052"/>
    <lineage>
        <taxon>Bacteria</taxon>
        <taxon>Bacillati</taxon>
        <taxon>Actinomycetota</taxon>
        <taxon>Actinomycetes</taxon>
        <taxon>Streptosporangiales</taxon>
        <taxon>Streptosporangiaceae</taxon>
        <taxon>Planomonospora</taxon>
    </lineage>
</organism>
<reference evidence="5" key="1">
    <citation type="journal article" date="2019" name="Int. J. Syst. Evol. Microbiol.">
        <title>The Global Catalogue of Microorganisms (GCM) 10K type strain sequencing project: providing services to taxonomists for standard genome sequencing and annotation.</title>
        <authorList>
            <consortium name="The Broad Institute Genomics Platform"/>
            <consortium name="The Broad Institute Genome Sequencing Center for Infectious Disease"/>
            <person name="Wu L."/>
            <person name="Ma J."/>
        </authorList>
    </citation>
    <scope>NUCLEOTIDE SEQUENCE [LARGE SCALE GENOMIC DNA]</scope>
    <source>
        <strain evidence="5">TBRC 4489</strain>
    </source>
</reference>
<dbReference type="Pfam" id="PF13006">
    <property type="entry name" value="Nterm_IS4"/>
    <property type="match status" value="1"/>
</dbReference>
<feature type="compositionally biased region" description="Polar residues" evidence="1">
    <location>
        <begin position="470"/>
        <end position="481"/>
    </location>
</feature>
<dbReference type="InterPro" id="IPR012337">
    <property type="entry name" value="RNaseH-like_sf"/>
</dbReference>
<evidence type="ECO:0000259" key="2">
    <source>
        <dbReference type="Pfam" id="PF01609"/>
    </source>
</evidence>
<dbReference type="SUPFAM" id="SSF53098">
    <property type="entry name" value="Ribonuclease H-like"/>
    <property type="match status" value="1"/>
</dbReference>
<dbReference type="NCBIfam" id="NF033592">
    <property type="entry name" value="transpos_IS4_1"/>
    <property type="match status" value="1"/>
</dbReference>
<evidence type="ECO:0000313" key="4">
    <source>
        <dbReference type="EMBL" id="MFC4058193.1"/>
    </source>
</evidence>
<dbReference type="RefSeq" id="WP_377286390.1">
    <property type="nucleotide sequence ID" value="NZ_JBHSBM010000011.1"/>
</dbReference>
<protein>
    <submittedName>
        <fullName evidence="4">IS4 family transposase</fullName>
    </submittedName>
</protein>
<accession>A0ABV8I541</accession>
<dbReference type="InterPro" id="IPR024473">
    <property type="entry name" value="Transposases_IS4_N"/>
</dbReference>
<evidence type="ECO:0000259" key="3">
    <source>
        <dbReference type="Pfam" id="PF13006"/>
    </source>
</evidence>
<evidence type="ECO:0000313" key="5">
    <source>
        <dbReference type="Proteomes" id="UP001595850"/>
    </source>
</evidence>
<dbReference type="InterPro" id="IPR002559">
    <property type="entry name" value="Transposase_11"/>
</dbReference>
<feature type="domain" description="Transposase IS4 N-terminal" evidence="3">
    <location>
        <begin position="19"/>
        <end position="112"/>
    </location>
</feature>
<keyword evidence="5" id="KW-1185">Reference proteome</keyword>
<dbReference type="InterPro" id="IPR047952">
    <property type="entry name" value="Transpos_IS4"/>
</dbReference>
<feature type="domain" description="Transposase IS4-like" evidence="2">
    <location>
        <begin position="135"/>
        <end position="368"/>
    </location>
</feature>
<dbReference type="PANTHER" id="PTHR37529:SF1">
    <property type="entry name" value="TRANSPOSASE INSG FOR INSERTION SEQUENCE ELEMENT IS4-RELATED"/>
    <property type="match status" value="1"/>
</dbReference>
<dbReference type="Proteomes" id="UP001595850">
    <property type="component" value="Unassembled WGS sequence"/>
</dbReference>
<comment type="caution">
    <text evidence="4">The sequence shown here is derived from an EMBL/GenBank/DDBJ whole genome shotgun (WGS) entry which is preliminary data.</text>
</comment>
<name>A0ABV8I541_9ACTN</name>
<feature type="compositionally biased region" description="Basic and acidic residues" evidence="1">
    <location>
        <begin position="450"/>
        <end position="461"/>
    </location>
</feature>
<feature type="compositionally biased region" description="Basic residues" evidence="1">
    <location>
        <begin position="426"/>
        <end position="449"/>
    </location>
</feature>
<evidence type="ECO:0000256" key="1">
    <source>
        <dbReference type="SAM" id="MobiDB-lite"/>
    </source>
</evidence>